<dbReference type="Proteomes" id="UP001165063">
    <property type="component" value="Unassembled WGS sequence"/>
</dbReference>
<sequence length="289" mass="34875">MPLQDYNPFTAYRKSYRRAYRQANNKSNSYVASNNYSCFDDDDENIDSYDYSNSHNEKQSHNTSNYYIRLDNSYYSGYDIMLSDIREFPEYWILFKCNLRAQGCFVTIQCFERRQMARLHKYEEGFVRQLLFKTLHPVFVKRLKNLVSAESLALAALFTLQDDFNRLITPRERKRADELRRSMNSFDSVFNYCTVRCYFRRYEKILKETQRSSGLGLLLTEKEITRHCLQQFTDCKKNKYISKKLDRRFMYAFRTFNEMKSQILAFHDHHQRNRSLGFGVIYEFLVCIF</sequence>
<dbReference type="AlphaFoldDB" id="A0A9W6YXW0"/>
<evidence type="ECO:0000313" key="2">
    <source>
        <dbReference type="Proteomes" id="UP001165063"/>
    </source>
</evidence>
<accession>A0A9W6YXW0</accession>
<comment type="caution">
    <text evidence="1">The sequence shown here is derived from an EMBL/GenBank/DDBJ whole genome shotgun (WGS) entry which is preliminary data.</text>
</comment>
<protein>
    <submittedName>
        <fullName evidence="1">Unnamed protein product</fullName>
    </submittedName>
</protein>
<gene>
    <name evidence="1" type="ORF">Amon01_000307800</name>
</gene>
<proteinExistence type="predicted"/>
<keyword evidence="2" id="KW-1185">Reference proteome</keyword>
<evidence type="ECO:0000313" key="1">
    <source>
        <dbReference type="EMBL" id="GMG25221.1"/>
    </source>
</evidence>
<name>A0A9W6YXW0_AMBMO</name>
<organism evidence="1 2">
    <name type="scientific">Ambrosiozyma monospora</name>
    <name type="common">Yeast</name>
    <name type="synonym">Endomycopsis monosporus</name>
    <dbReference type="NCBI Taxonomy" id="43982"/>
    <lineage>
        <taxon>Eukaryota</taxon>
        <taxon>Fungi</taxon>
        <taxon>Dikarya</taxon>
        <taxon>Ascomycota</taxon>
        <taxon>Saccharomycotina</taxon>
        <taxon>Pichiomycetes</taxon>
        <taxon>Pichiales</taxon>
        <taxon>Pichiaceae</taxon>
        <taxon>Ambrosiozyma</taxon>
    </lineage>
</organism>
<reference evidence="1" key="1">
    <citation type="submission" date="2023-04" db="EMBL/GenBank/DDBJ databases">
        <title>Ambrosiozyma monospora NBRC 1965.</title>
        <authorList>
            <person name="Ichikawa N."/>
            <person name="Sato H."/>
            <person name="Tonouchi N."/>
        </authorList>
    </citation>
    <scope>NUCLEOTIDE SEQUENCE</scope>
    <source>
        <strain evidence="1">NBRC 1965</strain>
    </source>
</reference>
<dbReference type="EMBL" id="BSXU01001232">
    <property type="protein sequence ID" value="GMG25221.1"/>
    <property type="molecule type" value="Genomic_DNA"/>
</dbReference>